<dbReference type="Pfam" id="PF07934">
    <property type="entry name" value="OGG_N"/>
    <property type="match status" value="1"/>
</dbReference>
<evidence type="ECO:0000256" key="11">
    <source>
        <dbReference type="ARBA" id="ARBA00025652"/>
    </source>
</evidence>
<dbReference type="InterPro" id="IPR012904">
    <property type="entry name" value="OGG_N"/>
</dbReference>
<evidence type="ECO:0000256" key="8">
    <source>
        <dbReference type="ARBA" id="ARBA00023242"/>
    </source>
</evidence>
<dbReference type="GO" id="GO:0005634">
    <property type="term" value="C:nucleus"/>
    <property type="evidence" value="ECO:0007669"/>
    <property type="project" value="UniProtKB-SubCell"/>
</dbReference>
<dbReference type="FunFam" id="1.10.1670.10:FF:000005">
    <property type="entry name" value="N-glycosylase/DNA lyase OGG1"/>
    <property type="match status" value="1"/>
</dbReference>
<dbReference type="FunFam" id="1.10.340.30:FF:000006">
    <property type="entry name" value="N-glycosylase/DNA lyase isoform X2"/>
    <property type="match status" value="1"/>
</dbReference>
<dbReference type="InterPro" id="IPR011257">
    <property type="entry name" value="DNA_glycosylase"/>
</dbReference>
<evidence type="ECO:0000256" key="7">
    <source>
        <dbReference type="ARBA" id="ARBA00023239"/>
    </source>
</evidence>
<comment type="caution">
    <text evidence="15">The sequence shown here is derived from an EMBL/GenBank/DDBJ whole genome shotgun (WGS) entry which is preliminary data.</text>
</comment>
<proteinExistence type="inferred from homology"/>
<dbReference type="AlphaFoldDB" id="A0A482X2Y1"/>
<dbReference type="GO" id="GO:0006289">
    <property type="term" value="P:nucleotide-excision repair"/>
    <property type="evidence" value="ECO:0007669"/>
    <property type="project" value="InterPro"/>
</dbReference>
<dbReference type="PANTHER" id="PTHR10242">
    <property type="entry name" value="8-OXOGUANINE DNA GLYCOSYLASE"/>
    <property type="match status" value="1"/>
</dbReference>
<dbReference type="InterPro" id="IPR023170">
    <property type="entry name" value="HhH_base_excis_C"/>
</dbReference>
<evidence type="ECO:0000256" key="12">
    <source>
        <dbReference type="ARBA" id="ARBA00044632"/>
    </source>
</evidence>
<dbReference type="EMBL" id="QKKF02019433">
    <property type="protein sequence ID" value="RZF39966.1"/>
    <property type="molecule type" value="Genomic_DNA"/>
</dbReference>
<evidence type="ECO:0000313" key="16">
    <source>
        <dbReference type="Proteomes" id="UP000291343"/>
    </source>
</evidence>
<dbReference type="CDD" id="cd00056">
    <property type="entry name" value="ENDO3c"/>
    <property type="match status" value="1"/>
</dbReference>
<dbReference type="InParanoid" id="A0A482X2Y1"/>
<evidence type="ECO:0000313" key="15">
    <source>
        <dbReference type="EMBL" id="RZF39966.1"/>
    </source>
</evidence>
<evidence type="ECO:0000256" key="3">
    <source>
        <dbReference type="ARBA" id="ARBA00012720"/>
    </source>
</evidence>
<dbReference type="InterPro" id="IPR003265">
    <property type="entry name" value="HhH-GPD_domain"/>
</dbReference>
<comment type="similarity">
    <text evidence="2">Belongs to the type-1 OGG1 family.</text>
</comment>
<comment type="catalytic activity">
    <reaction evidence="12">
        <text>2'-deoxyribonucleotide-(2'-deoxyribose 5'-phosphate)-2'-deoxyribonucleotide-DNA = a 3'-end 2'-deoxyribonucleotide-(2,3-dehydro-2,3-deoxyribose 5'-phosphate)-DNA + a 5'-end 5'-phospho-2'-deoxyribonucleoside-DNA + H(+)</text>
        <dbReference type="Rhea" id="RHEA:66592"/>
        <dbReference type="Rhea" id="RHEA-COMP:13180"/>
        <dbReference type="Rhea" id="RHEA-COMP:16897"/>
        <dbReference type="Rhea" id="RHEA-COMP:17067"/>
        <dbReference type="ChEBI" id="CHEBI:15378"/>
        <dbReference type="ChEBI" id="CHEBI:136412"/>
        <dbReference type="ChEBI" id="CHEBI:157695"/>
        <dbReference type="ChEBI" id="CHEBI:167181"/>
        <dbReference type="EC" id="4.2.99.18"/>
    </reaction>
</comment>
<accession>A0A482X2Y1</accession>
<dbReference type="SUPFAM" id="SSF48150">
    <property type="entry name" value="DNA-glycosylase"/>
    <property type="match status" value="1"/>
</dbReference>
<evidence type="ECO:0000256" key="10">
    <source>
        <dbReference type="ARBA" id="ARBA00023295"/>
    </source>
</evidence>
<dbReference type="SMR" id="A0A482X2Y1"/>
<evidence type="ECO:0000256" key="1">
    <source>
        <dbReference type="ARBA" id="ARBA00004123"/>
    </source>
</evidence>
<evidence type="ECO:0000256" key="2">
    <source>
        <dbReference type="ARBA" id="ARBA00010679"/>
    </source>
</evidence>
<dbReference type="Gene3D" id="1.10.340.30">
    <property type="entry name" value="Hypothetical protein, domain 2"/>
    <property type="match status" value="1"/>
</dbReference>
<evidence type="ECO:0000256" key="5">
    <source>
        <dbReference type="ARBA" id="ARBA00022801"/>
    </source>
</evidence>
<sequence>MILPVVDNFRKRFFYSSSAYHIKLLQSSATSAMTYTLPCPEQELQLRFTLNGGQSFRWKETKENEWTGVFSNRVWKLRRNNDSLEYDVYKCTKPKVSKGKKQKSDNSSSKPFTKAEVTENEKLLIDYFRLDTSLKELYDNWSNADPVFKEAAEKFYGIRILKQDPVENIFSFICSTNNHISRISSMVEKLCTSYGEKICDLDGVSYFSFPPVEALAVEGVEENLRKLGFGYRAKYIHQSAMKIIEFGGNSWLDNLTKMSYKDAKVELMKLTGIGAKVADCISLMSLGHLESVPVDTHVFQIASQLYLPHLKSAKTVTTKIYDEIGDHFRLLYGNEAGWAHTILFCADLKMFQDKGMKREKITDKKSKRRKT</sequence>
<keyword evidence="10" id="KW-0326">Glycosidase</keyword>
<dbReference type="GO" id="GO:0006285">
    <property type="term" value="P:base-excision repair, AP site formation"/>
    <property type="evidence" value="ECO:0007669"/>
    <property type="project" value="TreeGrafter"/>
</dbReference>
<evidence type="ECO:0000259" key="14">
    <source>
        <dbReference type="SMART" id="SM00478"/>
    </source>
</evidence>
<dbReference type="GO" id="GO:0003684">
    <property type="term" value="F:damaged DNA binding"/>
    <property type="evidence" value="ECO:0007669"/>
    <property type="project" value="InterPro"/>
</dbReference>
<dbReference type="InterPro" id="IPR052054">
    <property type="entry name" value="Oxidative_DNA_repair_enzyme"/>
</dbReference>
<keyword evidence="16" id="KW-1185">Reference proteome</keyword>
<dbReference type="FunCoup" id="A0A482X2Y1">
    <property type="interactions" value="1707"/>
</dbReference>
<dbReference type="Gene3D" id="1.10.1670.10">
    <property type="entry name" value="Helix-hairpin-Helix base-excision DNA repair enzymes (C-terminal)"/>
    <property type="match status" value="1"/>
</dbReference>
<comment type="subcellular location">
    <subcellularLocation>
        <location evidence="1">Nucleus</location>
    </subcellularLocation>
</comment>
<dbReference type="GO" id="GO:0140078">
    <property type="term" value="F:class I DNA-(apurinic or apyrimidinic site) endonuclease activity"/>
    <property type="evidence" value="ECO:0007669"/>
    <property type="project" value="UniProtKB-EC"/>
</dbReference>
<dbReference type="OrthoDB" id="238681at2759"/>
<dbReference type="SMART" id="SM00478">
    <property type="entry name" value="ENDO3c"/>
    <property type="match status" value="1"/>
</dbReference>
<dbReference type="Pfam" id="PF00730">
    <property type="entry name" value="HhH-GPD"/>
    <property type="match status" value="1"/>
</dbReference>
<dbReference type="EC" id="4.2.99.18" evidence="3"/>
<evidence type="ECO:0000256" key="4">
    <source>
        <dbReference type="ARBA" id="ARBA00022763"/>
    </source>
</evidence>
<keyword evidence="4" id="KW-0227">DNA damage</keyword>
<organism evidence="15 16">
    <name type="scientific">Laodelphax striatellus</name>
    <name type="common">Small brown planthopper</name>
    <name type="synonym">Delphax striatella</name>
    <dbReference type="NCBI Taxonomy" id="195883"/>
    <lineage>
        <taxon>Eukaryota</taxon>
        <taxon>Metazoa</taxon>
        <taxon>Ecdysozoa</taxon>
        <taxon>Arthropoda</taxon>
        <taxon>Hexapoda</taxon>
        <taxon>Insecta</taxon>
        <taxon>Pterygota</taxon>
        <taxon>Neoptera</taxon>
        <taxon>Paraneoptera</taxon>
        <taxon>Hemiptera</taxon>
        <taxon>Auchenorrhyncha</taxon>
        <taxon>Fulgoroidea</taxon>
        <taxon>Delphacidae</taxon>
        <taxon>Criomorphinae</taxon>
        <taxon>Laodelphax</taxon>
    </lineage>
</organism>
<evidence type="ECO:0000256" key="6">
    <source>
        <dbReference type="ARBA" id="ARBA00023204"/>
    </source>
</evidence>
<reference evidence="15 16" key="1">
    <citation type="journal article" date="2017" name="Gigascience">
        <title>Genome sequence of the small brown planthopper, Laodelphax striatellus.</title>
        <authorList>
            <person name="Zhu J."/>
            <person name="Jiang F."/>
            <person name="Wang X."/>
            <person name="Yang P."/>
            <person name="Bao Y."/>
            <person name="Zhao W."/>
            <person name="Wang W."/>
            <person name="Lu H."/>
            <person name="Wang Q."/>
            <person name="Cui N."/>
            <person name="Li J."/>
            <person name="Chen X."/>
            <person name="Luo L."/>
            <person name="Yu J."/>
            <person name="Kang L."/>
            <person name="Cui F."/>
        </authorList>
    </citation>
    <scope>NUCLEOTIDE SEQUENCE [LARGE SCALE GENOMIC DNA]</scope>
    <source>
        <strain evidence="15">Lst14</strain>
    </source>
</reference>
<keyword evidence="9" id="KW-0511">Multifunctional enzyme</keyword>
<protein>
    <recommendedName>
        <fullName evidence="13">N-glycosylase/DNA lyase</fullName>
        <ecNumber evidence="3">4.2.99.18</ecNumber>
    </recommendedName>
</protein>
<evidence type="ECO:0000256" key="13">
    <source>
        <dbReference type="ARBA" id="ARBA00073127"/>
    </source>
</evidence>
<evidence type="ECO:0000256" key="9">
    <source>
        <dbReference type="ARBA" id="ARBA00023268"/>
    </source>
</evidence>
<dbReference type="Proteomes" id="UP000291343">
    <property type="component" value="Unassembled WGS sequence"/>
</dbReference>
<keyword evidence="6" id="KW-0234">DNA repair</keyword>
<dbReference type="Gene3D" id="3.30.310.40">
    <property type="match status" value="1"/>
</dbReference>
<dbReference type="PANTHER" id="PTHR10242:SF2">
    <property type="entry name" value="N-GLYCOSYLASE_DNA LYASE"/>
    <property type="match status" value="1"/>
</dbReference>
<dbReference type="STRING" id="195883.A0A482X2Y1"/>
<name>A0A482X2Y1_LAOST</name>
<dbReference type="SUPFAM" id="SSF55945">
    <property type="entry name" value="TATA-box binding protein-like"/>
    <property type="match status" value="1"/>
</dbReference>
<feature type="domain" description="HhH-GPD" evidence="14">
    <location>
        <begin position="174"/>
        <end position="341"/>
    </location>
</feature>
<keyword evidence="5" id="KW-0378">Hydrolase</keyword>
<gene>
    <name evidence="15" type="ORF">LSTR_LSTR002369</name>
</gene>
<dbReference type="GO" id="GO:0034039">
    <property type="term" value="F:8-oxo-7,8-dihydroguanine DNA N-glycosylase activity"/>
    <property type="evidence" value="ECO:0007669"/>
    <property type="project" value="TreeGrafter"/>
</dbReference>
<keyword evidence="7" id="KW-0456">Lyase</keyword>
<comment type="function">
    <text evidence="11">DNA repair enzyme that incises DNA at 8-oxoG residues. Excises 7,8-dihydro-8-oxoguanine and 2,6-diamino-4-hydroxy-5-N-methylformamidopyrimidine (FAPY) from damaged DNA. Has a beta-lyase activity that nicks DNA 3' to the lesion.</text>
</comment>
<keyword evidence="8" id="KW-0539">Nucleus</keyword>